<accession>A0A2T3FYW9</accession>
<dbReference type="GeneID" id="70579054"/>
<evidence type="ECO:0000313" key="2">
    <source>
        <dbReference type="EMBL" id="BCL56902.1"/>
    </source>
</evidence>
<dbReference type="Proteomes" id="UP001204814">
    <property type="component" value="Unassembled WGS sequence"/>
</dbReference>
<reference evidence="5 6" key="1">
    <citation type="journal article" date="2019" name="Int. J. Syst. Evol. Microbiol.">
        <title>Faecalibacillus intestinalis gen. nov., sp. nov. and Faecalibacillus faecis sp. nov., isolated from human faeces.</title>
        <authorList>
            <person name="Seo B."/>
            <person name="Jeon K."/>
            <person name="Baek I."/>
            <person name="Lee Y.M."/>
            <person name="Baek K."/>
            <person name="Ko G."/>
        </authorList>
    </citation>
    <scope>NUCLEOTIDE SEQUENCE [LARGE SCALE GENOMIC DNA]</scope>
    <source>
        <strain evidence="5 6">SNUG30099</strain>
    </source>
</reference>
<evidence type="ECO:0000313" key="6">
    <source>
        <dbReference type="Proteomes" id="UP000240974"/>
    </source>
</evidence>
<reference evidence="4" key="4">
    <citation type="submission" date="2022-06" db="EMBL/GenBank/DDBJ databases">
        <title>Isolation of gut microbiota from human fecal samples.</title>
        <authorList>
            <person name="Pamer E.G."/>
            <person name="Barat B."/>
            <person name="Waligurski E."/>
            <person name="Medina S."/>
            <person name="Paddock L."/>
            <person name="Mostad J."/>
        </authorList>
    </citation>
    <scope>NUCLEOTIDE SEQUENCE</scope>
    <source>
        <strain evidence="4">DFI.6.24</strain>
    </source>
</reference>
<name>A0A2T3FYW9_9FIRM</name>
<dbReference type="EMBL" id="JANGBO010000008">
    <property type="protein sequence ID" value="MCQ5062048.1"/>
    <property type="molecule type" value="Genomic_DNA"/>
</dbReference>
<sequence>MNIKKNCGIVLIVLGIILTLDRTNEFKGIVSIIVYYIQEYWPLFITFCGVSLLATPQKTKKK</sequence>
<dbReference type="Proteomes" id="UP000593842">
    <property type="component" value="Chromosome"/>
</dbReference>
<dbReference type="RefSeq" id="WP_022001335.1">
    <property type="nucleotide sequence ID" value="NZ_AP024085.1"/>
</dbReference>
<dbReference type="EMBL" id="JAJDKQ010000027">
    <property type="protein sequence ID" value="MCB8562655.1"/>
    <property type="molecule type" value="Genomic_DNA"/>
</dbReference>
<dbReference type="AlphaFoldDB" id="A0A2T3FYW9"/>
<keyword evidence="6" id="KW-1185">Reference proteome</keyword>
<evidence type="ECO:0000313" key="3">
    <source>
        <dbReference type="EMBL" id="MCB8562655.1"/>
    </source>
</evidence>
<evidence type="ECO:0000256" key="1">
    <source>
        <dbReference type="SAM" id="Phobius"/>
    </source>
</evidence>
<dbReference type="EMBL" id="PYLQ01000011">
    <property type="protein sequence ID" value="PST40443.1"/>
    <property type="molecule type" value="Genomic_DNA"/>
</dbReference>
<reference evidence="3" key="3">
    <citation type="submission" date="2021-10" db="EMBL/GenBank/DDBJ databases">
        <title>Collection of gut derived symbiotic bacterial strains cultured from healthy donors.</title>
        <authorList>
            <person name="Lin H."/>
            <person name="Littmann E."/>
            <person name="Kohout C."/>
            <person name="Pamer E.G."/>
        </authorList>
    </citation>
    <scope>NUCLEOTIDE SEQUENCE</scope>
    <source>
        <strain evidence="3">DFI.5.2</strain>
    </source>
</reference>
<protein>
    <submittedName>
        <fullName evidence="5">Uncharacterized protein</fullName>
    </submittedName>
</protein>
<dbReference type="Proteomes" id="UP000240974">
    <property type="component" value="Unassembled WGS sequence"/>
</dbReference>
<proteinExistence type="predicted"/>
<keyword evidence="1" id="KW-0812">Transmembrane</keyword>
<feature type="transmembrane region" description="Helical" evidence="1">
    <location>
        <begin position="33"/>
        <end position="54"/>
    </location>
</feature>
<dbReference type="EMBL" id="AP024085">
    <property type="protein sequence ID" value="BCL56902.1"/>
    <property type="molecule type" value="Genomic_DNA"/>
</dbReference>
<reference evidence="2" key="2">
    <citation type="journal article" date="2020" name="Microbiol. Resour. Announc.">
        <title>Complete Genome Sequence of Faecalibacillus intestinalis JCM 34082, Isolated from Feces from a Healthy Japanese Female.</title>
        <authorList>
            <person name="Sakamoto M."/>
            <person name="Ikeyama N."/>
            <person name="Toyoda A."/>
            <person name="Murakami T."/>
            <person name="Mori H."/>
            <person name="Ohkuma M."/>
        </authorList>
    </citation>
    <scope>NUCLEOTIDE SEQUENCE</scope>
    <source>
        <strain evidence="2">14EGH31</strain>
    </source>
</reference>
<keyword evidence="1" id="KW-0472">Membrane</keyword>
<evidence type="ECO:0000313" key="4">
    <source>
        <dbReference type="EMBL" id="MCQ5062048.1"/>
    </source>
</evidence>
<dbReference type="KEGG" id="fit:Fi14EGH31_06140"/>
<gene>
    <name evidence="5" type="ORF">C7U54_08490</name>
    <name evidence="2" type="ORF">Fi14EGH31_06140</name>
    <name evidence="3" type="ORF">LJD74_11710</name>
    <name evidence="4" type="ORF">NE542_09510</name>
</gene>
<keyword evidence="1" id="KW-1133">Transmembrane helix</keyword>
<evidence type="ECO:0000313" key="5">
    <source>
        <dbReference type="EMBL" id="PST40443.1"/>
    </source>
</evidence>
<dbReference type="Proteomes" id="UP001197827">
    <property type="component" value="Unassembled WGS sequence"/>
</dbReference>
<organism evidence="5 6">
    <name type="scientific">Faecalibacillus intestinalis</name>
    <dbReference type="NCBI Taxonomy" id="1982626"/>
    <lineage>
        <taxon>Bacteria</taxon>
        <taxon>Bacillati</taxon>
        <taxon>Bacillota</taxon>
        <taxon>Erysipelotrichia</taxon>
        <taxon>Erysipelotrichales</taxon>
        <taxon>Coprobacillaceae</taxon>
        <taxon>Faecalibacillus</taxon>
    </lineage>
</organism>